<dbReference type="Gene3D" id="3.30.300.110">
    <property type="entry name" value="Met-10+ protein-like domains"/>
    <property type="match status" value="1"/>
</dbReference>
<evidence type="ECO:0000256" key="4">
    <source>
        <dbReference type="ARBA" id="ARBA00022679"/>
    </source>
</evidence>
<protein>
    <recommendedName>
        <fullName evidence="10">tRNA (guanine(37)-N1)-methyltransferase</fullName>
        <ecNumber evidence="10">2.1.1.228</ecNumber>
    </recommendedName>
    <alternativeName>
        <fullName evidence="10">M1G-methyltransferase</fullName>
    </alternativeName>
    <alternativeName>
        <fullName evidence="10">tRNA [GM37] methyltransferase</fullName>
    </alternativeName>
    <alternativeName>
        <fullName evidence="10">tRNA methyltransferase 5 homolog</fullName>
    </alternativeName>
</protein>
<name>C1EI16_MICCC</name>
<accession>C1EI16</accession>
<feature type="region of interest" description="Disordered" evidence="11">
    <location>
        <begin position="430"/>
        <end position="449"/>
    </location>
</feature>
<evidence type="ECO:0000313" key="14">
    <source>
        <dbReference type="Proteomes" id="UP000002009"/>
    </source>
</evidence>
<feature type="binding site" evidence="10">
    <location>
        <begin position="261"/>
        <end position="262"/>
    </location>
    <ligand>
        <name>S-adenosyl-L-methionine</name>
        <dbReference type="ChEBI" id="CHEBI:59789"/>
    </ligand>
</feature>
<dbReference type="FunFam" id="3.30.300.110:FF:000001">
    <property type="entry name" value="tRNA (guanine(37)-N1)-methyltransferase"/>
    <property type="match status" value="1"/>
</dbReference>
<evidence type="ECO:0000256" key="8">
    <source>
        <dbReference type="ARBA" id="ARBA00023242"/>
    </source>
</evidence>
<sequence>MTTPDEPFTRLTPAPDDVVIDREKFTKTVPLIALRVPKAKCQFYMKALRGLVLDIPRQQSVVRDPSDDSMRLLLLKEEVKDGSLPTMSEERRAEIGVDALERTTHDLVLSYDYFNAEQVLRRLLPEGCDVPGSFETVGHIAHLNLRDEVLEHKHVIGRVLLDKNPRLKTVVNKVGSIESEFRVPTWELLAGDTSLETEVRQHGIPFKLDFGEVYWNSRLEAEHKRLIEQIRPGEILCDAMCGIGPFAVPAAKAGRRVYANDLNPSCARYARVNCVGNKVKNLVKCYNMCARELIRKLLRPGKVEDTGETTVGTDGKRRAVQWAATGEDADGEPPSGAVFDHVTMNLPATAIEFLNVFKGAFDRETWAGRRLPVIHVYTFKRATETVEDVVRRGEGHLGAAIANPTVHEVRDVAPNKIMLCLSFRITPDAAFPPEDGTKGNEAKRAKTGD</sequence>
<dbReference type="PROSITE" id="PS51684">
    <property type="entry name" value="SAM_MT_TRM5_TYW2"/>
    <property type="match status" value="1"/>
</dbReference>
<evidence type="ECO:0000256" key="1">
    <source>
        <dbReference type="ARBA" id="ARBA00009775"/>
    </source>
</evidence>
<keyword evidence="14" id="KW-1185">Reference proteome</keyword>
<dbReference type="InParanoid" id="C1EI16"/>
<comment type="caution">
    <text evidence="10">Lacks conserved residue(s) required for the propagation of feature annotation.</text>
</comment>
<comment type="similarity">
    <text evidence="1">Belongs to the class I-like SAM-binding methyltransferase superfamily. TRM5/TYW2 family.</text>
</comment>
<dbReference type="Proteomes" id="UP000002009">
    <property type="component" value="Chromosome 15"/>
</dbReference>
<dbReference type="RefSeq" id="XP_002506347.1">
    <property type="nucleotide sequence ID" value="XM_002506301.1"/>
</dbReference>
<dbReference type="GO" id="GO:0002939">
    <property type="term" value="P:tRNA N1-guanine methylation"/>
    <property type="evidence" value="ECO:0007669"/>
    <property type="project" value="TreeGrafter"/>
</dbReference>
<comment type="subcellular location">
    <subcellularLocation>
        <location evidence="10">Mitochondrion matrix</location>
    </subcellularLocation>
    <subcellularLocation>
        <location evidence="10">Nucleus</location>
    </subcellularLocation>
    <subcellularLocation>
        <location evidence="10">Cytoplasm</location>
    </subcellularLocation>
    <text evidence="10">Predominantly in the mitochondria and in the nucleus.</text>
</comment>
<dbReference type="Gene3D" id="3.40.50.150">
    <property type="entry name" value="Vaccinia Virus protein VP39"/>
    <property type="match status" value="1"/>
</dbReference>
<dbReference type="InterPro" id="IPR025792">
    <property type="entry name" value="tRNA_Gua_MeTrfase_euk"/>
</dbReference>
<dbReference type="OMA" id="NCMVFAN"/>
<dbReference type="PANTHER" id="PTHR23245">
    <property type="entry name" value="TRNA METHYLTRANSFERASE"/>
    <property type="match status" value="1"/>
</dbReference>
<keyword evidence="3 10" id="KW-0489">Methyltransferase</keyword>
<dbReference type="Pfam" id="PF02475">
    <property type="entry name" value="TRM5-TYW2_MTfase"/>
    <property type="match status" value="1"/>
</dbReference>
<evidence type="ECO:0000313" key="13">
    <source>
        <dbReference type="EMBL" id="ACO67605.1"/>
    </source>
</evidence>
<feature type="domain" description="SAM-dependent methyltransferase TRM5/TYW2-type" evidence="12">
    <location>
        <begin position="134"/>
        <end position="427"/>
    </location>
</feature>
<dbReference type="GO" id="GO:0070901">
    <property type="term" value="P:mitochondrial tRNA methylation"/>
    <property type="evidence" value="ECO:0007669"/>
    <property type="project" value="UniProtKB-ARBA"/>
</dbReference>
<evidence type="ECO:0000256" key="3">
    <source>
        <dbReference type="ARBA" id="ARBA00022603"/>
    </source>
</evidence>
<dbReference type="PANTHER" id="PTHR23245:SF36">
    <property type="entry name" value="TRNA (GUANINE(37)-N1)-METHYLTRANSFERASE"/>
    <property type="match status" value="1"/>
</dbReference>
<dbReference type="Pfam" id="PF25133">
    <property type="entry name" value="TYW2_N_2"/>
    <property type="match status" value="1"/>
</dbReference>
<reference evidence="13 14" key="1">
    <citation type="journal article" date="2009" name="Science">
        <title>Green evolution and dynamic adaptations revealed by genomes of the marine picoeukaryotes Micromonas.</title>
        <authorList>
            <person name="Worden A.Z."/>
            <person name="Lee J.H."/>
            <person name="Mock T."/>
            <person name="Rouze P."/>
            <person name="Simmons M.P."/>
            <person name="Aerts A.L."/>
            <person name="Allen A.E."/>
            <person name="Cuvelier M.L."/>
            <person name="Derelle E."/>
            <person name="Everett M.V."/>
            <person name="Foulon E."/>
            <person name="Grimwood J."/>
            <person name="Gundlach H."/>
            <person name="Henrissat B."/>
            <person name="Napoli C."/>
            <person name="McDonald S.M."/>
            <person name="Parker M.S."/>
            <person name="Rombauts S."/>
            <person name="Salamov A."/>
            <person name="Von Dassow P."/>
            <person name="Badger J.H."/>
            <person name="Coutinho P.M."/>
            <person name="Demir E."/>
            <person name="Dubchak I."/>
            <person name="Gentemann C."/>
            <person name="Eikrem W."/>
            <person name="Gready J.E."/>
            <person name="John U."/>
            <person name="Lanier W."/>
            <person name="Lindquist E.A."/>
            <person name="Lucas S."/>
            <person name="Mayer K.F."/>
            <person name="Moreau H."/>
            <person name="Not F."/>
            <person name="Otillar R."/>
            <person name="Panaud O."/>
            <person name="Pangilinan J."/>
            <person name="Paulsen I."/>
            <person name="Piegu B."/>
            <person name="Poliakov A."/>
            <person name="Robbens S."/>
            <person name="Schmutz J."/>
            <person name="Toulza E."/>
            <person name="Wyss T."/>
            <person name="Zelensky A."/>
            <person name="Zhou K."/>
            <person name="Armbrust E.V."/>
            <person name="Bhattacharya D."/>
            <person name="Goodenough U.W."/>
            <person name="Van de Peer Y."/>
            <person name="Grigoriev I.V."/>
        </authorList>
    </citation>
    <scope>NUCLEOTIDE SEQUENCE [LARGE SCALE GENOMIC DNA]</scope>
    <source>
        <strain evidence="14">RCC299 / NOUM17</strain>
    </source>
</reference>
<keyword evidence="8 10" id="KW-0539">Nucleus</keyword>
<dbReference type="SUPFAM" id="SSF53335">
    <property type="entry name" value="S-adenosyl-L-methionine-dependent methyltransferases"/>
    <property type="match status" value="1"/>
</dbReference>
<gene>
    <name evidence="13" type="ORF">MICPUN_64422</name>
</gene>
<evidence type="ECO:0000256" key="5">
    <source>
        <dbReference type="ARBA" id="ARBA00022691"/>
    </source>
</evidence>
<dbReference type="GO" id="GO:0052906">
    <property type="term" value="F:tRNA (guanine(37)-N1)-methyltransferase activity"/>
    <property type="evidence" value="ECO:0007669"/>
    <property type="project" value="UniProtKB-UniRule"/>
</dbReference>
<evidence type="ECO:0000256" key="7">
    <source>
        <dbReference type="ARBA" id="ARBA00023128"/>
    </source>
</evidence>
<feature type="binding site" evidence="10">
    <location>
        <position position="223"/>
    </location>
    <ligand>
        <name>S-adenosyl-L-methionine</name>
        <dbReference type="ChEBI" id="CHEBI:59789"/>
    </ligand>
</feature>
<dbReference type="HAMAP" id="MF_03152">
    <property type="entry name" value="TRM5"/>
    <property type="match status" value="1"/>
</dbReference>
<dbReference type="InterPro" id="IPR030382">
    <property type="entry name" value="MeTrfase_TRM5/TYW2"/>
</dbReference>
<evidence type="ECO:0000256" key="9">
    <source>
        <dbReference type="ARBA" id="ARBA00047783"/>
    </source>
</evidence>
<feature type="binding site" evidence="10">
    <location>
        <position position="345"/>
    </location>
    <ligand>
        <name>S-adenosyl-L-methionine</name>
        <dbReference type="ChEBI" id="CHEBI:59789"/>
    </ligand>
</feature>
<dbReference type="EMBL" id="CP001333">
    <property type="protein sequence ID" value="ACO67605.1"/>
    <property type="molecule type" value="Genomic_DNA"/>
</dbReference>
<dbReference type="InterPro" id="IPR029063">
    <property type="entry name" value="SAM-dependent_MTases_sf"/>
</dbReference>
<dbReference type="KEGG" id="mis:MICPUN_64422"/>
<comment type="function">
    <text evidence="10">Specifically methylates the N1 position of guanosine-37 in various cytoplasmic and mitochondrial tRNAs. Methylation is not dependent on the nature of the nucleoside 5' of the target nucleoside. This is the first step in the biosynthesis of wybutosine (yW), a modified base adjacent to the anticodon of tRNAs and required for accurate decoding.</text>
</comment>
<comment type="subunit">
    <text evidence="10">Monomer.</text>
</comment>
<dbReference type="InterPro" id="IPR056743">
    <property type="entry name" value="TRM5-TYW2-like_MTfase"/>
</dbReference>
<dbReference type="GO" id="GO:0005634">
    <property type="term" value="C:nucleus"/>
    <property type="evidence" value="ECO:0007669"/>
    <property type="project" value="UniProtKB-SubCell"/>
</dbReference>
<comment type="similarity">
    <text evidence="10">Belongs to the TRM5 / TYW2 family.</text>
</comment>
<evidence type="ECO:0000256" key="6">
    <source>
        <dbReference type="ARBA" id="ARBA00022694"/>
    </source>
</evidence>
<dbReference type="GeneID" id="8249279"/>
<feature type="compositionally biased region" description="Basic and acidic residues" evidence="11">
    <location>
        <begin position="435"/>
        <end position="449"/>
    </location>
</feature>
<dbReference type="FunCoup" id="C1EI16">
    <property type="interactions" value="1679"/>
</dbReference>
<evidence type="ECO:0000256" key="2">
    <source>
        <dbReference type="ARBA" id="ARBA00022490"/>
    </source>
</evidence>
<keyword evidence="5 10" id="KW-0949">S-adenosyl-L-methionine</keyword>
<keyword evidence="7 10" id="KW-0496">Mitochondrion</keyword>
<dbReference type="AlphaFoldDB" id="C1EI16"/>
<dbReference type="InterPro" id="IPR056744">
    <property type="entry name" value="TRM5/TYW2-like_N"/>
</dbReference>
<dbReference type="OrthoDB" id="408788at2759"/>
<comment type="catalytic activity">
    <reaction evidence="9 10">
        <text>guanosine(37) in tRNA + S-adenosyl-L-methionine = N(1)-methylguanosine(37) in tRNA + S-adenosyl-L-homocysteine + H(+)</text>
        <dbReference type="Rhea" id="RHEA:36899"/>
        <dbReference type="Rhea" id="RHEA-COMP:10145"/>
        <dbReference type="Rhea" id="RHEA-COMP:10147"/>
        <dbReference type="ChEBI" id="CHEBI:15378"/>
        <dbReference type="ChEBI" id="CHEBI:57856"/>
        <dbReference type="ChEBI" id="CHEBI:59789"/>
        <dbReference type="ChEBI" id="CHEBI:73542"/>
        <dbReference type="ChEBI" id="CHEBI:74269"/>
        <dbReference type="EC" id="2.1.1.228"/>
    </reaction>
</comment>
<evidence type="ECO:0000259" key="12">
    <source>
        <dbReference type="PROSITE" id="PS51684"/>
    </source>
</evidence>
<evidence type="ECO:0000256" key="11">
    <source>
        <dbReference type="SAM" id="MobiDB-lite"/>
    </source>
</evidence>
<proteinExistence type="inferred from homology"/>
<dbReference type="GO" id="GO:0005759">
    <property type="term" value="C:mitochondrial matrix"/>
    <property type="evidence" value="ECO:0007669"/>
    <property type="project" value="UniProtKB-SubCell"/>
</dbReference>
<keyword evidence="4 10" id="KW-0808">Transferase</keyword>
<dbReference type="EC" id="2.1.1.228" evidence="10"/>
<dbReference type="STRING" id="296587.C1EI16"/>
<keyword evidence="6 10" id="KW-0819">tRNA processing</keyword>
<organism evidence="13 14">
    <name type="scientific">Micromonas commoda (strain RCC299 / NOUM17 / CCMP2709)</name>
    <name type="common">Picoplanktonic green alga</name>
    <dbReference type="NCBI Taxonomy" id="296587"/>
    <lineage>
        <taxon>Eukaryota</taxon>
        <taxon>Viridiplantae</taxon>
        <taxon>Chlorophyta</taxon>
        <taxon>Mamiellophyceae</taxon>
        <taxon>Mamiellales</taxon>
        <taxon>Mamiellaceae</taxon>
        <taxon>Micromonas</taxon>
    </lineage>
</organism>
<dbReference type="eggNOG" id="KOG2078">
    <property type="taxonomic scope" value="Eukaryota"/>
</dbReference>
<evidence type="ECO:0000256" key="10">
    <source>
        <dbReference type="HAMAP-Rule" id="MF_03152"/>
    </source>
</evidence>
<keyword evidence="2 10" id="KW-0963">Cytoplasm</keyword>